<evidence type="ECO:0000256" key="1">
    <source>
        <dbReference type="SAM" id="MobiDB-lite"/>
    </source>
</evidence>
<accession>A0ABD0L9C0</accession>
<protein>
    <submittedName>
        <fullName evidence="2">Uncharacterized protein</fullName>
    </submittedName>
</protein>
<dbReference type="EMBL" id="JACVVK020000071">
    <property type="protein sequence ID" value="KAK7495876.1"/>
    <property type="molecule type" value="Genomic_DNA"/>
</dbReference>
<gene>
    <name evidence="2" type="ORF">BaRGS_00012866</name>
</gene>
<reference evidence="2 3" key="1">
    <citation type="journal article" date="2023" name="Sci. Data">
        <title>Genome assembly of the Korean intertidal mud-creeper Batillaria attramentaria.</title>
        <authorList>
            <person name="Patra A.K."/>
            <person name="Ho P.T."/>
            <person name="Jun S."/>
            <person name="Lee S.J."/>
            <person name="Kim Y."/>
            <person name="Won Y.J."/>
        </authorList>
    </citation>
    <scope>NUCLEOTIDE SEQUENCE [LARGE SCALE GENOMIC DNA]</scope>
    <source>
        <strain evidence="2">Wonlab-2016</strain>
    </source>
</reference>
<sequence length="84" mass="9338">MTAWTDDEMRNSDRSARTTEGEPSEGYGSVGDAYKHLKGSSFQAAAWAHERENSTVDQWLLVGSQSCLAVLASQQNQRVRLYVT</sequence>
<dbReference type="AlphaFoldDB" id="A0ABD0L9C0"/>
<keyword evidence="3" id="KW-1185">Reference proteome</keyword>
<evidence type="ECO:0000313" key="3">
    <source>
        <dbReference type="Proteomes" id="UP001519460"/>
    </source>
</evidence>
<evidence type="ECO:0000313" key="2">
    <source>
        <dbReference type="EMBL" id="KAK7495876.1"/>
    </source>
</evidence>
<name>A0ABD0L9C0_9CAEN</name>
<dbReference type="Proteomes" id="UP001519460">
    <property type="component" value="Unassembled WGS sequence"/>
</dbReference>
<proteinExistence type="predicted"/>
<feature type="compositionally biased region" description="Basic and acidic residues" evidence="1">
    <location>
        <begin position="7"/>
        <end position="20"/>
    </location>
</feature>
<comment type="caution">
    <text evidence="2">The sequence shown here is derived from an EMBL/GenBank/DDBJ whole genome shotgun (WGS) entry which is preliminary data.</text>
</comment>
<organism evidence="2 3">
    <name type="scientific">Batillaria attramentaria</name>
    <dbReference type="NCBI Taxonomy" id="370345"/>
    <lineage>
        <taxon>Eukaryota</taxon>
        <taxon>Metazoa</taxon>
        <taxon>Spiralia</taxon>
        <taxon>Lophotrochozoa</taxon>
        <taxon>Mollusca</taxon>
        <taxon>Gastropoda</taxon>
        <taxon>Caenogastropoda</taxon>
        <taxon>Sorbeoconcha</taxon>
        <taxon>Cerithioidea</taxon>
        <taxon>Batillariidae</taxon>
        <taxon>Batillaria</taxon>
    </lineage>
</organism>
<feature type="region of interest" description="Disordered" evidence="1">
    <location>
        <begin position="1"/>
        <end position="32"/>
    </location>
</feature>